<accession>A0A0J1IPP4</accession>
<dbReference type="PANTHER" id="PTHR13748">
    <property type="entry name" value="COBW-RELATED"/>
    <property type="match status" value="1"/>
</dbReference>
<dbReference type="GO" id="GO:0016787">
    <property type="term" value="F:hydrolase activity"/>
    <property type="evidence" value="ECO:0007669"/>
    <property type="project" value="UniProtKB-KW"/>
</dbReference>
<dbReference type="InterPro" id="IPR003495">
    <property type="entry name" value="CobW/HypB/UreG_nucleotide-bd"/>
</dbReference>
<dbReference type="Proteomes" id="UP000036045">
    <property type="component" value="Unassembled WGS sequence"/>
</dbReference>
<dbReference type="GO" id="GO:0000166">
    <property type="term" value="F:nucleotide binding"/>
    <property type="evidence" value="ECO:0007669"/>
    <property type="project" value="UniProtKB-KW"/>
</dbReference>
<dbReference type="OrthoDB" id="9808822at2"/>
<dbReference type="InterPro" id="IPR027417">
    <property type="entry name" value="P-loop_NTPase"/>
</dbReference>
<keyword evidence="7" id="KW-1185">Reference proteome</keyword>
<evidence type="ECO:0000313" key="6">
    <source>
        <dbReference type="EMBL" id="KLV27913.1"/>
    </source>
</evidence>
<dbReference type="SUPFAM" id="SSF90002">
    <property type="entry name" value="Hypothetical protein YjiA, C-terminal domain"/>
    <property type="match status" value="1"/>
</dbReference>
<evidence type="ECO:0000256" key="4">
    <source>
        <dbReference type="ARBA" id="ARBA00034320"/>
    </source>
</evidence>
<dbReference type="PANTHER" id="PTHR13748:SF62">
    <property type="entry name" value="COBW DOMAIN-CONTAINING PROTEIN"/>
    <property type="match status" value="1"/>
</dbReference>
<name>A0A0J1IPP4_NIACI</name>
<dbReference type="CDD" id="cd03112">
    <property type="entry name" value="CobW-like"/>
    <property type="match status" value="1"/>
</dbReference>
<dbReference type="PATRIC" id="fig|1397.4.peg.1906"/>
<dbReference type="Pfam" id="PF07683">
    <property type="entry name" value="CobW_C"/>
    <property type="match status" value="1"/>
</dbReference>
<sequence length="301" mass="34424">MKQTDIYVLSGFLGSGKTTLLKEILKKEKELGRKVAVLMNELGRISIDSNEIDGDIPLKELLGGCVCCTIQDEVEAQIQTLLVEEKPDVIYFETTGAAHPVETIDGILSPLFANRLRFKGIITVIDGRQWLERSALNAPIQQLILEQARHASILIINKEDELTEAEKAKISFELQSINPHAFSLLTTYSKFPFEKLLQMESHYYKDIEKTSIHSLHLSTFVYTFQKSIGADQFEDFLRELPDTIYRIKGYVQFHQAKHPDLFQYSYGMPLFMREDMKMPLNMVFIGENVDWKKIGAALDQL</sequence>
<evidence type="ECO:0000313" key="7">
    <source>
        <dbReference type="Proteomes" id="UP000036045"/>
    </source>
</evidence>
<reference evidence="6 7" key="1">
    <citation type="submission" date="2015-05" db="EMBL/GenBank/DDBJ databases">
        <title>Whole genome sequence and identification of bacterial endophytes from Costus igneus.</title>
        <authorList>
            <person name="Lee Y.P."/>
            <person name="Gan H.M."/>
            <person name="Eng W."/>
            <person name="Wheatley M.S."/>
            <person name="Caraballo A."/>
            <person name="Polter S."/>
            <person name="Savka M.A."/>
            <person name="Hudson A.O."/>
        </authorList>
    </citation>
    <scope>NUCLEOTIDE SEQUENCE [LARGE SCALE GENOMIC DNA]</scope>
    <source>
        <strain evidence="6 7">RIT379</strain>
    </source>
</reference>
<evidence type="ECO:0000256" key="3">
    <source>
        <dbReference type="ARBA" id="ARBA00023186"/>
    </source>
</evidence>
<dbReference type="GO" id="GO:0005737">
    <property type="term" value="C:cytoplasm"/>
    <property type="evidence" value="ECO:0007669"/>
    <property type="project" value="TreeGrafter"/>
</dbReference>
<dbReference type="InterPro" id="IPR051316">
    <property type="entry name" value="Zinc-reg_GTPase_activator"/>
</dbReference>
<comment type="catalytic activity">
    <reaction evidence="5">
        <text>GTP + H2O = GDP + phosphate + H(+)</text>
        <dbReference type="Rhea" id="RHEA:19669"/>
        <dbReference type="ChEBI" id="CHEBI:15377"/>
        <dbReference type="ChEBI" id="CHEBI:15378"/>
        <dbReference type="ChEBI" id="CHEBI:37565"/>
        <dbReference type="ChEBI" id="CHEBI:43474"/>
        <dbReference type="ChEBI" id="CHEBI:58189"/>
    </reaction>
    <physiologicalReaction direction="left-to-right" evidence="5">
        <dbReference type="Rhea" id="RHEA:19670"/>
    </physiologicalReaction>
</comment>
<dbReference type="InterPro" id="IPR036627">
    <property type="entry name" value="CobW-likC_sf"/>
</dbReference>
<comment type="caution">
    <text evidence="6">The sequence shown here is derived from an EMBL/GenBank/DDBJ whole genome shotgun (WGS) entry which is preliminary data.</text>
</comment>
<proteinExistence type="inferred from homology"/>
<gene>
    <name evidence="6" type="ORF">ABW02_03180</name>
</gene>
<keyword evidence="3" id="KW-0143">Chaperone</keyword>
<dbReference type="SUPFAM" id="SSF52540">
    <property type="entry name" value="P-loop containing nucleoside triphosphate hydrolases"/>
    <property type="match status" value="1"/>
</dbReference>
<evidence type="ECO:0000256" key="2">
    <source>
        <dbReference type="ARBA" id="ARBA00022801"/>
    </source>
</evidence>
<dbReference type="Gene3D" id="3.40.50.300">
    <property type="entry name" value="P-loop containing nucleotide triphosphate hydrolases"/>
    <property type="match status" value="1"/>
</dbReference>
<protein>
    <submittedName>
        <fullName evidence="6">Cobalamin biosynthesis protein</fullName>
    </submittedName>
</protein>
<evidence type="ECO:0000256" key="1">
    <source>
        <dbReference type="ARBA" id="ARBA00022741"/>
    </source>
</evidence>
<comment type="similarity">
    <text evidence="4">Belongs to the SIMIBI class G3E GTPase family. ZNG1 subfamily.</text>
</comment>
<evidence type="ECO:0000256" key="5">
    <source>
        <dbReference type="ARBA" id="ARBA00049117"/>
    </source>
</evidence>
<dbReference type="SMART" id="SM00833">
    <property type="entry name" value="CobW_C"/>
    <property type="match status" value="1"/>
</dbReference>
<dbReference type="AlphaFoldDB" id="A0A0J1IPP4"/>
<keyword evidence="1" id="KW-0547">Nucleotide-binding</keyword>
<keyword evidence="2" id="KW-0378">Hydrolase</keyword>
<dbReference type="InterPro" id="IPR011629">
    <property type="entry name" value="CobW-like_C"/>
</dbReference>
<dbReference type="RefSeq" id="WP_047940467.1">
    <property type="nucleotide sequence ID" value="NZ_JARTLH010000035.1"/>
</dbReference>
<dbReference type="Pfam" id="PF02492">
    <property type="entry name" value="cobW"/>
    <property type="match status" value="1"/>
</dbReference>
<organism evidence="6 7">
    <name type="scientific">Niallia circulans</name>
    <name type="common">Bacillus circulans</name>
    <dbReference type="NCBI Taxonomy" id="1397"/>
    <lineage>
        <taxon>Bacteria</taxon>
        <taxon>Bacillati</taxon>
        <taxon>Bacillota</taxon>
        <taxon>Bacilli</taxon>
        <taxon>Bacillales</taxon>
        <taxon>Bacillaceae</taxon>
        <taxon>Niallia</taxon>
    </lineage>
</organism>
<dbReference type="EMBL" id="LDPH01000002">
    <property type="protein sequence ID" value="KLV27913.1"/>
    <property type="molecule type" value="Genomic_DNA"/>
</dbReference>
<dbReference type="Gene3D" id="3.30.1220.10">
    <property type="entry name" value="CobW-like, C-terminal domain"/>
    <property type="match status" value="1"/>
</dbReference>